<comment type="caution">
    <text evidence="10">The sequence shown here is derived from an EMBL/GenBank/DDBJ whole genome shotgun (WGS) entry which is preliminary data.</text>
</comment>
<dbReference type="SUPFAM" id="SSF54862">
    <property type="entry name" value="4Fe-4S ferredoxins"/>
    <property type="match status" value="1"/>
</dbReference>
<protein>
    <recommendedName>
        <fullName evidence="5">dihydropyrimidine dehydrogenase (NADP(+))</fullName>
        <ecNumber evidence="5">1.3.1.2</ecNumber>
    </recommendedName>
    <alternativeName>
        <fullName evidence="8">Dihydrothymine dehydrogenase</fullName>
    </alternativeName>
    <alternativeName>
        <fullName evidence="7">Dihydrouracil dehydrogenase</fullName>
    </alternativeName>
</protein>
<dbReference type="FunFam" id="3.30.70.20:FF:000023">
    <property type="entry name" value="Dihydropyrimidine dehydrogenase [NADP(+)]"/>
    <property type="match status" value="1"/>
</dbReference>
<evidence type="ECO:0000256" key="8">
    <source>
        <dbReference type="ARBA" id="ARBA00032722"/>
    </source>
</evidence>
<dbReference type="EC" id="1.3.1.2" evidence="5"/>
<dbReference type="AlphaFoldDB" id="A0ABD6EWW0"/>
<feature type="domain" description="4Fe-4S ferredoxin-type" evidence="9">
    <location>
        <begin position="264"/>
        <end position="294"/>
    </location>
</feature>
<evidence type="ECO:0000256" key="7">
    <source>
        <dbReference type="ARBA" id="ARBA00030119"/>
    </source>
</evidence>
<dbReference type="Proteomes" id="UP001608902">
    <property type="component" value="Unassembled WGS sequence"/>
</dbReference>
<dbReference type="InterPro" id="IPR017896">
    <property type="entry name" value="4Fe4S_Fe-S-bd"/>
</dbReference>
<dbReference type="InterPro" id="IPR013785">
    <property type="entry name" value="Aldolase_TIM"/>
</dbReference>
<reference evidence="10 11" key="1">
    <citation type="submission" date="2024-08" db="EMBL/GenBank/DDBJ databases">
        <title>Gnathostoma spinigerum genome.</title>
        <authorList>
            <person name="Gonzalez-Bertolin B."/>
            <person name="Monzon S."/>
            <person name="Zaballos A."/>
            <person name="Jimenez P."/>
            <person name="Dekumyoy P."/>
            <person name="Varona S."/>
            <person name="Cuesta I."/>
            <person name="Sumanam S."/>
            <person name="Adisakwattana P."/>
            <person name="Gasser R.B."/>
            <person name="Hernandez-Gonzalez A."/>
            <person name="Young N.D."/>
            <person name="Perteguer M.J."/>
        </authorList>
    </citation>
    <scope>NUCLEOTIDE SEQUENCE [LARGE SCALE GENOMIC DNA]</scope>
    <source>
        <strain evidence="10">AL3</strain>
        <tissue evidence="10">Liver</tissue>
    </source>
</reference>
<gene>
    <name evidence="10" type="ORF">AB6A40_010545</name>
</gene>
<name>A0ABD6EWW0_9BILA</name>
<dbReference type="Gene3D" id="3.30.70.20">
    <property type="match status" value="1"/>
</dbReference>
<proteinExistence type="inferred from homology"/>
<dbReference type="GO" id="GO:0017113">
    <property type="term" value="F:dihydropyrimidine dehydrogenase (NADP+) activity"/>
    <property type="evidence" value="ECO:0007669"/>
    <property type="project" value="UniProtKB-EC"/>
</dbReference>
<sequence>MTPNITDIRTIARAARDGGADGVTATNTVSGLMDLKPNGDAWPSVGVERRTTYGGLSGAMIRPIALRAVSAIANDLPGFPILASGGIDSAETALEFLMAGASALQVCSAVQNQDYTVIEDYCSGLKALLYLSKIRELNEWNGQSPPVPIHQLGKSVLSKNAHLPFFGEYRKVRQKLDKGVIKNHDLLGKDQLSITTRPCYHADTIPTIQEIVGSALIRIGSFNELDNEQQKVAVINDDLCINCGKCYMTCNDSGYQAITFDKTTHQAFVTDNCTGCTLCYSVCPVPECIQMVPRKTPHIVNRGVPPASSSGVTLTANGRIILNST</sequence>
<evidence type="ECO:0000256" key="3">
    <source>
        <dbReference type="ARBA" id="ARBA00004725"/>
    </source>
</evidence>
<evidence type="ECO:0000256" key="2">
    <source>
        <dbReference type="ARBA" id="ARBA00004668"/>
    </source>
</evidence>
<dbReference type="InterPro" id="IPR001295">
    <property type="entry name" value="Dihydroorotate_DH_CS"/>
</dbReference>
<dbReference type="InterPro" id="IPR005720">
    <property type="entry name" value="Dihydroorotate_DH_cat"/>
</dbReference>
<evidence type="ECO:0000313" key="11">
    <source>
        <dbReference type="Proteomes" id="UP001608902"/>
    </source>
</evidence>
<dbReference type="Gene3D" id="3.20.20.70">
    <property type="entry name" value="Aldolase class I"/>
    <property type="match status" value="1"/>
</dbReference>
<dbReference type="PROSITE" id="PS00198">
    <property type="entry name" value="4FE4S_FER_1"/>
    <property type="match status" value="1"/>
</dbReference>
<keyword evidence="6" id="KW-0560">Oxidoreductase</keyword>
<dbReference type="PROSITE" id="PS51379">
    <property type="entry name" value="4FE4S_FER_2"/>
    <property type="match status" value="2"/>
</dbReference>
<comment type="pathway">
    <text evidence="3">Pyrimidine metabolism; UMP biosynthesis via de novo pathway.</text>
</comment>
<dbReference type="SUPFAM" id="SSF51395">
    <property type="entry name" value="FMN-linked oxidoreductases"/>
    <property type="match status" value="1"/>
</dbReference>
<dbReference type="EMBL" id="JBGFUD010014005">
    <property type="protein sequence ID" value="MFH4983836.1"/>
    <property type="molecule type" value="Genomic_DNA"/>
</dbReference>
<organism evidence="10 11">
    <name type="scientific">Gnathostoma spinigerum</name>
    <dbReference type="NCBI Taxonomy" id="75299"/>
    <lineage>
        <taxon>Eukaryota</taxon>
        <taxon>Metazoa</taxon>
        <taxon>Ecdysozoa</taxon>
        <taxon>Nematoda</taxon>
        <taxon>Chromadorea</taxon>
        <taxon>Rhabditida</taxon>
        <taxon>Spirurina</taxon>
        <taxon>Gnathostomatomorpha</taxon>
        <taxon>Gnathostomatoidea</taxon>
        <taxon>Gnathostomatidae</taxon>
        <taxon>Gnathostoma</taxon>
    </lineage>
</organism>
<comment type="similarity">
    <text evidence="4">Belongs to the dihydropyrimidine dehydrogenase family.</text>
</comment>
<evidence type="ECO:0000256" key="4">
    <source>
        <dbReference type="ARBA" id="ARBA00010804"/>
    </source>
</evidence>
<dbReference type="PANTHER" id="PTHR43073">
    <property type="entry name" value="DIHYDROPYRIMIDINE DEHYDROGENASE [NADP(+)]"/>
    <property type="match status" value="1"/>
</dbReference>
<comment type="cofactor">
    <cofactor evidence="1">
        <name>FMN</name>
        <dbReference type="ChEBI" id="CHEBI:58210"/>
    </cofactor>
</comment>
<evidence type="ECO:0000256" key="6">
    <source>
        <dbReference type="ARBA" id="ARBA00023002"/>
    </source>
</evidence>
<dbReference type="PANTHER" id="PTHR43073:SF2">
    <property type="entry name" value="DIHYDROPYRIMIDINE DEHYDROGENASE [NADP(+)]"/>
    <property type="match status" value="1"/>
</dbReference>
<feature type="domain" description="4Fe-4S ferredoxin-type" evidence="9">
    <location>
        <begin position="231"/>
        <end position="263"/>
    </location>
</feature>
<evidence type="ECO:0000256" key="1">
    <source>
        <dbReference type="ARBA" id="ARBA00001917"/>
    </source>
</evidence>
<evidence type="ECO:0000259" key="9">
    <source>
        <dbReference type="PROSITE" id="PS51379"/>
    </source>
</evidence>
<accession>A0ABD6EWW0</accession>
<dbReference type="Pfam" id="PF01180">
    <property type="entry name" value="DHO_dh"/>
    <property type="match status" value="1"/>
</dbReference>
<evidence type="ECO:0000256" key="5">
    <source>
        <dbReference type="ARBA" id="ARBA00013004"/>
    </source>
</evidence>
<dbReference type="GO" id="GO:0004152">
    <property type="term" value="F:dihydroorotate dehydrogenase activity"/>
    <property type="evidence" value="ECO:0007669"/>
    <property type="project" value="UniProtKB-ARBA"/>
</dbReference>
<dbReference type="Pfam" id="PF14697">
    <property type="entry name" value="Fer4_21"/>
    <property type="match status" value="1"/>
</dbReference>
<dbReference type="PROSITE" id="PS00912">
    <property type="entry name" value="DHODEHASE_2"/>
    <property type="match status" value="1"/>
</dbReference>
<evidence type="ECO:0000313" key="10">
    <source>
        <dbReference type="EMBL" id="MFH4983836.1"/>
    </source>
</evidence>
<comment type="pathway">
    <text evidence="2">Amino-acid biosynthesis; beta-alanine biosynthesis.</text>
</comment>
<dbReference type="InterPro" id="IPR017900">
    <property type="entry name" value="4Fe4S_Fe_S_CS"/>
</dbReference>
<keyword evidence="11" id="KW-1185">Reference proteome</keyword>